<proteinExistence type="predicted"/>
<evidence type="ECO:0000313" key="1">
    <source>
        <dbReference type="EMBL" id="VDP56776.1"/>
    </source>
</evidence>
<keyword evidence="2" id="KW-1185">Reference proteome</keyword>
<reference evidence="1 2" key="2">
    <citation type="submission" date="2018-11" db="EMBL/GenBank/DDBJ databases">
        <authorList>
            <consortium name="Pathogen Informatics"/>
        </authorList>
    </citation>
    <scope>NUCLEOTIDE SEQUENCE [LARGE SCALE GENOMIC DNA]</scope>
    <source>
        <strain evidence="1">Dakar</strain>
        <strain evidence="2">Dakar, Senegal</strain>
    </source>
</reference>
<dbReference type="AlphaFoldDB" id="A0A183KHR7"/>
<dbReference type="Proteomes" id="UP000279833">
    <property type="component" value="Unassembled WGS sequence"/>
</dbReference>
<gene>
    <name evidence="1" type="ORF">SCUD_LOCUS14568</name>
</gene>
<sequence length="242" mass="28052">MKRMNKNWKELERIAQDRVGWKVLVVGLCSSIRSNRLRQLEANHSSCSSCIHSNGKCYTMNKQDIESSIGCLCPNNLQSIITSSTQTNLIQHTNNNNNNNNPIDSNNDEIINNNDNDNHLQNHYKSMLSQTTIMEYEVCGENLEICFLPMNQSPYENLAENLQLHHSIAFITNLTIYQKLINTCILNIKNSGLYHKQWNNTILNYNKFNTKHIWCKTIDWRQESTNIPCGLSITEYMVSKYE</sequence>
<reference evidence="3" key="1">
    <citation type="submission" date="2016-06" db="UniProtKB">
        <authorList>
            <consortium name="WormBaseParasite"/>
        </authorList>
    </citation>
    <scope>IDENTIFICATION</scope>
</reference>
<organism evidence="3">
    <name type="scientific">Schistosoma curassoni</name>
    <dbReference type="NCBI Taxonomy" id="6186"/>
    <lineage>
        <taxon>Eukaryota</taxon>
        <taxon>Metazoa</taxon>
        <taxon>Spiralia</taxon>
        <taxon>Lophotrochozoa</taxon>
        <taxon>Platyhelminthes</taxon>
        <taxon>Trematoda</taxon>
        <taxon>Digenea</taxon>
        <taxon>Strigeidida</taxon>
        <taxon>Schistosomatoidea</taxon>
        <taxon>Schistosomatidae</taxon>
        <taxon>Schistosoma</taxon>
    </lineage>
</organism>
<dbReference type="WBParaSite" id="SCUD_0001457101-mRNA-1">
    <property type="protein sequence ID" value="SCUD_0001457101-mRNA-1"/>
    <property type="gene ID" value="SCUD_0001457101"/>
</dbReference>
<accession>A0A183KHR7</accession>
<evidence type="ECO:0000313" key="3">
    <source>
        <dbReference type="WBParaSite" id="SCUD_0001457101-mRNA-1"/>
    </source>
</evidence>
<evidence type="ECO:0000313" key="2">
    <source>
        <dbReference type="Proteomes" id="UP000279833"/>
    </source>
</evidence>
<dbReference type="EMBL" id="UZAK01036827">
    <property type="protein sequence ID" value="VDP56776.1"/>
    <property type="molecule type" value="Genomic_DNA"/>
</dbReference>
<name>A0A183KHR7_9TREM</name>
<protein>
    <submittedName>
        <fullName evidence="3">MADF domain-containing protein</fullName>
    </submittedName>
</protein>